<dbReference type="SUPFAM" id="SSF52047">
    <property type="entry name" value="RNI-like"/>
    <property type="match status" value="4"/>
</dbReference>
<keyword evidence="1" id="KW-0433">Leucine-rich repeat</keyword>
<organism evidence="3 4">
    <name type="scientific">Labeo rohita</name>
    <name type="common">Indian major carp</name>
    <name type="synonym">Cyprinus rohita</name>
    <dbReference type="NCBI Taxonomy" id="84645"/>
    <lineage>
        <taxon>Eukaryota</taxon>
        <taxon>Metazoa</taxon>
        <taxon>Chordata</taxon>
        <taxon>Craniata</taxon>
        <taxon>Vertebrata</taxon>
        <taxon>Euteleostomi</taxon>
        <taxon>Actinopterygii</taxon>
        <taxon>Neopterygii</taxon>
        <taxon>Teleostei</taxon>
        <taxon>Ostariophysi</taxon>
        <taxon>Cypriniformes</taxon>
        <taxon>Cyprinidae</taxon>
        <taxon>Labeoninae</taxon>
        <taxon>Labeonini</taxon>
        <taxon>Labeo</taxon>
    </lineage>
</organism>
<evidence type="ECO:0000313" key="4">
    <source>
        <dbReference type="Proteomes" id="UP000830375"/>
    </source>
</evidence>
<dbReference type="EMBL" id="JACTAM010000022">
    <property type="protein sequence ID" value="KAI2650795.1"/>
    <property type="molecule type" value="Genomic_DNA"/>
</dbReference>
<comment type="caution">
    <text evidence="3">The sequence shown here is derived from an EMBL/GenBank/DDBJ whole genome shotgun (WGS) entry which is preliminary data.</text>
</comment>
<dbReference type="InterPro" id="IPR051261">
    <property type="entry name" value="NLR"/>
</dbReference>
<keyword evidence="4" id="KW-1185">Reference proteome</keyword>
<sequence>MRYIEIVWVGVSAAHRLNDCGLTDKSCSALATVLGSDTSLKELNMSNNNLQDSGVKQLCTGLKNINCKLEILRLSDCSITEEGYKALASALRSNSSHLIELDLTGNDHGQSGVNELSDLLQDPNCQLKTLRFLGPAADEACQYVTGIVGKNPLLLRELNLSEHELGDTRVNQIAALLQDKHCQLNTLNLNNNCITEGGCHVLAAALNSNPSNLTELNLSENKLGNPGMKIILTLFENVQCRLEKLKLSDCSINEEGYKALASALRSNPSHLIELDLTGNDPGQSGVKELNDLLQDPNCQLKTLRFLGPAADEACQYVTGIVGKNPLLLRELNLSEHELGDTQVNQIAALLQDKHCQLNTLRLSDCSITEEGYKALASALRSNPSHLIELDLTGNDPGQSGVRELNDLLQNELCSLKTIRFLKSPAAEKACEYLTGVLGKSPLLLKELDLSGDKLGDLDGEKLSALLMDSHSKLEKIMLNNCKLTEKSCSVLATVLSSKTILKEMNLNNSRLLDSGVKEICEGLKNPVCELKILKLSDCSITEEGYKALASALRSNPSHLIELDLTGNDPGQSGVRQLNDLLQDELCSLKTIRFLKSPAAEKACEYLTGVLGKSPLLLKELDLSGDKLGDLDGEKLSALLMDSHSKLEKIILDTYYSGPFNSILSASLLSHHCSQSNSLLQPQLHPTQPPMGFDLLSSPLCPTIAAWTGMLNNCKLTEKSCSVLATVLSSKTILKEMNLNNSRLLDSGVKEICEGLKNPVCELKILK</sequence>
<protein>
    <submittedName>
        <fullName evidence="3">Ribonuclease inhibitor</fullName>
    </submittedName>
</protein>
<dbReference type="InterPro" id="IPR032675">
    <property type="entry name" value="LRR_dom_sf"/>
</dbReference>
<evidence type="ECO:0000313" key="3">
    <source>
        <dbReference type="EMBL" id="KAI2650795.1"/>
    </source>
</evidence>
<accession>A0ABQ8LJF4</accession>
<name>A0ABQ8LJF4_LABRO</name>
<reference evidence="3 4" key="1">
    <citation type="submission" date="2022-01" db="EMBL/GenBank/DDBJ databases">
        <title>A high-quality chromosome-level genome assembly of rohu carp, Labeo rohita.</title>
        <authorList>
            <person name="Arick M.A. II"/>
            <person name="Hsu C.-Y."/>
            <person name="Magbanua Z."/>
            <person name="Pechanova O."/>
            <person name="Grover C."/>
            <person name="Miller E."/>
            <person name="Thrash A."/>
            <person name="Ezzel L."/>
            <person name="Alam S."/>
            <person name="Benzie J."/>
            <person name="Hamilton M."/>
            <person name="Karsi A."/>
            <person name="Lawrence M.L."/>
            <person name="Peterson D.G."/>
        </authorList>
    </citation>
    <scope>NUCLEOTIDE SEQUENCE [LARGE SCALE GENOMIC DNA]</scope>
    <source>
        <strain evidence="4">BAU-BD-2019</strain>
        <tissue evidence="3">Blood</tissue>
    </source>
</reference>
<dbReference type="SMART" id="SM00368">
    <property type="entry name" value="LRR_RI"/>
    <property type="match status" value="20"/>
</dbReference>
<dbReference type="Gene3D" id="3.80.10.10">
    <property type="entry name" value="Ribonuclease Inhibitor"/>
    <property type="match status" value="5"/>
</dbReference>
<dbReference type="Pfam" id="PF13516">
    <property type="entry name" value="LRR_6"/>
    <property type="match status" value="5"/>
</dbReference>
<evidence type="ECO:0000256" key="2">
    <source>
        <dbReference type="ARBA" id="ARBA00022737"/>
    </source>
</evidence>
<keyword evidence="2" id="KW-0677">Repeat</keyword>
<proteinExistence type="predicted"/>
<dbReference type="PANTHER" id="PTHR24106">
    <property type="entry name" value="NACHT, LRR AND CARD DOMAINS-CONTAINING"/>
    <property type="match status" value="1"/>
</dbReference>
<dbReference type="Proteomes" id="UP000830375">
    <property type="component" value="Unassembled WGS sequence"/>
</dbReference>
<gene>
    <name evidence="3" type="ORF">H4Q32_024830</name>
</gene>
<evidence type="ECO:0000256" key="1">
    <source>
        <dbReference type="ARBA" id="ARBA00022614"/>
    </source>
</evidence>
<dbReference type="InterPro" id="IPR001611">
    <property type="entry name" value="Leu-rich_rpt"/>
</dbReference>